<keyword evidence="3" id="KW-0238">DNA-binding</keyword>
<protein>
    <submittedName>
        <fullName evidence="6">ModE molybdate transport repressor domain-containing protein</fullName>
    </submittedName>
</protein>
<evidence type="ECO:0000256" key="2">
    <source>
        <dbReference type="ARBA" id="ARBA00023015"/>
    </source>
</evidence>
<sequence length="300" mass="31727">MASTRGERVSLGTLELLVEMDSHGSISAAARALGVSQPTASAGLRRLERTLGLELILRTTRGARLTETGHATAAWAREVIAASDRFETGVAALRAAPKARVTIAASLTIAEYLAPRWLATLAVDTDGPEVELVVRNSRRVMEMVLAEDAEIGFVESATVRRGLRSRVVAQDELVAVVAPGHPWERRRSITPTELISGGLVVREEGSGSRQILERALQAVGEELPSRLPSLGSTAALATAVRHGGSVAVLSSLTVADDLTRGALVRVPVPALDLGRRLRVVWKDGVELSGPTRRIAAVAAA</sequence>
<dbReference type="SUPFAM" id="SSF53850">
    <property type="entry name" value="Periplasmic binding protein-like II"/>
    <property type="match status" value="1"/>
</dbReference>
<keyword evidence="7" id="KW-1185">Reference proteome</keyword>
<dbReference type="PANTHER" id="PTHR30126:SF39">
    <property type="entry name" value="HTH-TYPE TRANSCRIPTIONAL REGULATOR CYSL"/>
    <property type="match status" value="1"/>
</dbReference>
<evidence type="ECO:0000313" key="6">
    <source>
        <dbReference type="EMBL" id="SDS35077.1"/>
    </source>
</evidence>
<reference evidence="6 7" key="1">
    <citation type="submission" date="2016-10" db="EMBL/GenBank/DDBJ databases">
        <authorList>
            <person name="de Groot N.N."/>
        </authorList>
    </citation>
    <scope>NUCLEOTIDE SEQUENCE [LARGE SCALE GENOMIC DNA]</scope>
    <source>
        <strain evidence="6 7">DSM 22126</strain>
    </source>
</reference>
<evidence type="ECO:0000256" key="1">
    <source>
        <dbReference type="ARBA" id="ARBA00009437"/>
    </source>
</evidence>
<dbReference type="Gene3D" id="3.40.190.10">
    <property type="entry name" value="Periplasmic binding protein-like II"/>
    <property type="match status" value="2"/>
</dbReference>
<dbReference type="GO" id="GO:0000976">
    <property type="term" value="F:transcription cis-regulatory region binding"/>
    <property type="evidence" value="ECO:0007669"/>
    <property type="project" value="TreeGrafter"/>
</dbReference>
<dbReference type="PRINTS" id="PR00039">
    <property type="entry name" value="HTHLYSR"/>
</dbReference>
<dbReference type="STRING" id="545619.SAMN04489860_1356"/>
<evidence type="ECO:0000313" key="7">
    <source>
        <dbReference type="Proteomes" id="UP000185663"/>
    </source>
</evidence>
<dbReference type="OrthoDB" id="9808620at2"/>
<keyword evidence="4" id="KW-0804">Transcription</keyword>
<evidence type="ECO:0000259" key="5">
    <source>
        <dbReference type="PROSITE" id="PS50931"/>
    </source>
</evidence>
<dbReference type="InterPro" id="IPR005119">
    <property type="entry name" value="LysR_subst-bd"/>
</dbReference>
<dbReference type="AlphaFoldDB" id="A0A1H1RH04"/>
<organism evidence="6 7">
    <name type="scientific">Paraoerskovia marina</name>
    <dbReference type="NCBI Taxonomy" id="545619"/>
    <lineage>
        <taxon>Bacteria</taxon>
        <taxon>Bacillati</taxon>
        <taxon>Actinomycetota</taxon>
        <taxon>Actinomycetes</taxon>
        <taxon>Micrococcales</taxon>
        <taxon>Cellulomonadaceae</taxon>
        <taxon>Paraoerskovia</taxon>
    </lineage>
</organism>
<dbReference type="InterPro" id="IPR036390">
    <property type="entry name" value="WH_DNA-bd_sf"/>
</dbReference>
<evidence type="ECO:0000256" key="3">
    <source>
        <dbReference type="ARBA" id="ARBA00023125"/>
    </source>
</evidence>
<dbReference type="PROSITE" id="PS50931">
    <property type="entry name" value="HTH_LYSR"/>
    <property type="match status" value="1"/>
</dbReference>
<dbReference type="InterPro" id="IPR036388">
    <property type="entry name" value="WH-like_DNA-bd_sf"/>
</dbReference>
<dbReference type="InterPro" id="IPR000847">
    <property type="entry name" value="LysR_HTH_N"/>
</dbReference>
<keyword evidence="2" id="KW-0805">Transcription regulation</keyword>
<comment type="similarity">
    <text evidence="1">Belongs to the LysR transcriptional regulatory family.</text>
</comment>
<dbReference type="Pfam" id="PF00126">
    <property type="entry name" value="HTH_1"/>
    <property type="match status" value="1"/>
</dbReference>
<dbReference type="Pfam" id="PF03466">
    <property type="entry name" value="LysR_substrate"/>
    <property type="match status" value="1"/>
</dbReference>
<dbReference type="SUPFAM" id="SSF46785">
    <property type="entry name" value="Winged helix' DNA-binding domain"/>
    <property type="match status" value="1"/>
</dbReference>
<dbReference type="RefSeq" id="WP_083372038.1">
    <property type="nucleotide sequence ID" value="NZ_LT629776.1"/>
</dbReference>
<accession>A0A1H1RH04</accession>
<evidence type="ECO:0000256" key="4">
    <source>
        <dbReference type="ARBA" id="ARBA00023163"/>
    </source>
</evidence>
<feature type="domain" description="HTH lysR-type" evidence="5">
    <location>
        <begin position="23"/>
        <end position="66"/>
    </location>
</feature>
<proteinExistence type="inferred from homology"/>
<dbReference type="EMBL" id="LT629776">
    <property type="protein sequence ID" value="SDS35077.1"/>
    <property type="molecule type" value="Genomic_DNA"/>
</dbReference>
<dbReference type="GO" id="GO:0003700">
    <property type="term" value="F:DNA-binding transcription factor activity"/>
    <property type="evidence" value="ECO:0007669"/>
    <property type="project" value="InterPro"/>
</dbReference>
<dbReference type="Proteomes" id="UP000185663">
    <property type="component" value="Chromosome I"/>
</dbReference>
<gene>
    <name evidence="6" type="ORF">SAMN04489860_1356</name>
</gene>
<name>A0A1H1RH04_9CELL</name>
<dbReference type="PANTHER" id="PTHR30126">
    <property type="entry name" value="HTH-TYPE TRANSCRIPTIONAL REGULATOR"/>
    <property type="match status" value="1"/>
</dbReference>
<dbReference type="Gene3D" id="1.10.10.10">
    <property type="entry name" value="Winged helix-like DNA-binding domain superfamily/Winged helix DNA-binding domain"/>
    <property type="match status" value="1"/>
</dbReference>
<dbReference type="eggNOG" id="COG0583">
    <property type="taxonomic scope" value="Bacteria"/>
</dbReference>